<dbReference type="InterPro" id="IPR014729">
    <property type="entry name" value="Rossmann-like_a/b/a_fold"/>
</dbReference>
<dbReference type="CDD" id="cd07956">
    <property type="entry name" value="Anticodon_Ia_Arg"/>
    <property type="match status" value="1"/>
</dbReference>
<dbReference type="InterPro" id="IPR009080">
    <property type="entry name" value="tRNAsynth_Ia_anticodon-bd"/>
</dbReference>
<evidence type="ECO:0000256" key="1">
    <source>
        <dbReference type="ARBA" id="ARBA00005594"/>
    </source>
</evidence>
<evidence type="ECO:0000256" key="5">
    <source>
        <dbReference type="ARBA" id="ARBA00022840"/>
    </source>
</evidence>
<dbReference type="SUPFAM" id="SSF52374">
    <property type="entry name" value="Nucleotidylyl transferase"/>
    <property type="match status" value="1"/>
</dbReference>
<dbReference type="Pfam" id="PF00750">
    <property type="entry name" value="tRNA-synt_1d"/>
    <property type="match status" value="2"/>
</dbReference>
<dbReference type="GO" id="GO:0005739">
    <property type="term" value="C:mitochondrion"/>
    <property type="evidence" value="ECO:0007669"/>
    <property type="project" value="TreeGrafter"/>
</dbReference>
<dbReference type="GO" id="GO:0005524">
    <property type="term" value="F:ATP binding"/>
    <property type="evidence" value="ECO:0007669"/>
    <property type="project" value="UniProtKB-KW"/>
</dbReference>
<keyword evidence="6 10" id="KW-0648">Protein biosynthesis</keyword>
<dbReference type="FunFam" id="1.10.730.10:FF:000006">
    <property type="entry name" value="Arginyl-tRNA synthetase 2, mitochondrial"/>
    <property type="match status" value="1"/>
</dbReference>
<dbReference type="GO" id="GO:0006420">
    <property type="term" value="P:arginyl-tRNA aminoacylation"/>
    <property type="evidence" value="ECO:0007669"/>
    <property type="project" value="InterPro"/>
</dbReference>
<proteinExistence type="inferred from homology"/>
<evidence type="ECO:0000256" key="6">
    <source>
        <dbReference type="ARBA" id="ARBA00022917"/>
    </source>
</evidence>
<dbReference type="InterPro" id="IPR036695">
    <property type="entry name" value="Arg-tRNA-synth_N_sf"/>
</dbReference>
<evidence type="ECO:0000256" key="9">
    <source>
        <dbReference type="ARBA" id="ARBA00049339"/>
    </source>
</evidence>
<comment type="caution">
    <text evidence="13">The sequence shown here is derived from an EMBL/GenBank/DDBJ whole genome shotgun (WGS) entry which is preliminary data.</text>
</comment>
<dbReference type="Gene3D" id="3.30.1360.70">
    <property type="entry name" value="Arginyl tRNA synthetase N-terminal domain"/>
    <property type="match status" value="1"/>
</dbReference>
<dbReference type="InterPro" id="IPR001412">
    <property type="entry name" value="aa-tRNA-synth_I_CS"/>
</dbReference>
<dbReference type="CDD" id="cd00671">
    <property type="entry name" value="ArgRS_core"/>
    <property type="match status" value="1"/>
</dbReference>
<protein>
    <recommendedName>
        <fullName evidence="2">arginine--tRNA ligase</fullName>
        <ecNumber evidence="2">6.1.1.19</ecNumber>
    </recommendedName>
    <alternativeName>
        <fullName evidence="8">Arginyl-tRNA synthetase</fullName>
    </alternativeName>
</protein>
<keyword evidence="5 10" id="KW-0067">ATP-binding</keyword>
<gene>
    <name evidence="13" type="ORF">GGX14DRAFT_392853</name>
</gene>
<dbReference type="PANTHER" id="PTHR11956:SF11">
    <property type="entry name" value="ARGININE--TRNA LIGASE, MITOCHONDRIAL-RELATED"/>
    <property type="match status" value="1"/>
</dbReference>
<accession>A0AAD6YCV2</accession>
<dbReference type="PANTHER" id="PTHR11956">
    <property type="entry name" value="ARGINYL-TRNA SYNTHETASE"/>
    <property type="match status" value="1"/>
</dbReference>
<dbReference type="AlphaFoldDB" id="A0AAD6YCV2"/>
<feature type="region of interest" description="Disordered" evidence="11">
    <location>
        <begin position="305"/>
        <end position="325"/>
    </location>
</feature>
<dbReference type="GO" id="GO:0004814">
    <property type="term" value="F:arginine-tRNA ligase activity"/>
    <property type="evidence" value="ECO:0007669"/>
    <property type="project" value="UniProtKB-EC"/>
</dbReference>
<keyword evidence="7 10" id="KW-0030">Aminoacyl-tRNA synthetase</keyword>
<dbReference type="PROSITE" id="PS00178">
    <property type="entry name" value="AA_TRNA_LIGASE_I"/>
    <property type="match status" value="1"/>
</dbReference>
<evidence type="ECO:0000256" key="7">
    <source>
        <dbReference type="ARBA" id="ARBA00023146"/>
    </source>
</evidence>
<dbReference type="SMART" id="SM00836">
    <property type="entry name" value="DALR_1"/>
    <property type="match status" value="1"/>
</dbReference>
<keyword evidence="4 10" id="KW-0547">Nucleotide-binding</keyword>
<evidence type="ECO:0000313" key="14">
    <source>
        <dbReference type="Proteomes" id="UP001219525"/>
    </source>
</evidence>
<dbReference type="Pfam" id="PF05746">
    <property type="entry name" value="DALR_1"/>
    <property type="match status" value="1"/>
</dbReference>
<feature type="domain" description="DALR anticodon binding" evidence="12">
    <location>
        <begin position="498"/>
        <end position="618"/>
    </location>
</feature>
<sequence>MPSADPESYFIDECRESIAKAVSTCLHIDFEAAYGGVDLGKKGVDFTVAIPRFRLKEKPQELAERVQKYISEHPDPLIDHSNTDGGFIHFMIRDRALMRSVLDQVFRMSKPSKSAPHGLYGTNKSGKGKKVVIEYSSPNIAKPFHAGHLRSTIIGTFISNLYAANGWDVVRLNYLGDWGVQFGLLAVGFRKYGSETALSANAIMHLYEVYVKVNVDKDLETASGASPTMDEARGIFKAMEDGDPEALSLWRRFRDLSVEAYKNVYARLNIEFDEYVGESLVTNDNIENTMRELRNKGLLSEKHKWESQPGRNYKLPPPTDDAGNPLRDENPAWAVDLHRFKLDKPVVQKPDGTTIYMVRDIAGAIQRYDKYKFDKMIYVVGDEQDLHCAQFFKILELMDAPFVNRLQHINFGKVKGMRTREGNVKFLEEIIDIAKESMLTQMQTNAEKISNVAHPHATSDQIGMTCVKIQDMQAKRINAYAFDISRMTSFEGDTGAYLQYAHSRLCSVERKVAAEISLCEDPAEVNTDLLVEPKAREIAYVLACYPEVVRMAFKVSEPSTIVSYCFKLSHVISSAWETLIVKGQYKHLAEARLLVFVCARMVLASGMRLLSLTPLDRM</sequence>
<dbReference type="SUPFAM" id="SSF55190">
    <property type="entry name" value="Arginyl-tRNA synthetase (ArgRS), N-terminal 'additional' domain"/>
    <property type="match status" value="1"/>
</dbReference>
<evidence type="ECO:0000256" key="2">
    <source>
        <dbReference type="ARBA" id="ARBA00012837"/>
    </source>
</evidence>
<dbReference type="InterPro" id="IPR035684">
    <property type="entry name" value="ArgRS_core"/>
</dbReference>
<evidence type="ECO:0000259" key="12">
    <source>
        <dbReference type="SMART" id="SM00836"/>
    </source>
</evidence>
<comment type="similarity">
    <text evidence="1 10">Belongs to the class-I aminoacyl-tRNA synthetase family.</text>
</comment>
<dbReference type="EC" id="6.1.1.19" evidence="2"/>
<evidence type="ECO:0000256" key="11">
    <source>
        <dbReference type="SAM" id="MobiDB-lite"/>
    </source>
</evidence>
<dbReference type="Gene3D" id="3.40.50.620">
    <property type="entry name" value="HUPs"/>
    <property type="match status" value="1"/>
</dbReference>
<name>A0AAD6YCV2_9AGAR</name>
<dbReference type="Gene3D" id="1.10.730.10">
    <property type="entry name" value="Isoleucyl-tRNA Synthetase, Domain 1"/>
    <property type="match status" value="1"/>
</dbReference>
<organism evidence="13 14">
    <name type="scientific">Mycena pura</name>
    <dbReference type="NCBI Taxonomy" id="153505"/>
    <lineage>
        <taxon>Eukaryota</taxon>
        <taxon>Fungi</taxon>
        <taxon>Dikarya</taxon>
        <taxon>Basidiomycota</taxon>
        <taxon>Agaricomycotina</taxon>
        <taxon>Agaricomycetes</taxon>
        <taxon>Agaricomycetidae</taxon>
        <taxon>Agaricales</taxon>
        <taxon>Marasmiineae</taxon>
        <taxon>Mycenaceae</taxon>
        <taxon>Mycena</taxon>
    </lineage>
</organism>
<keyword evidence="3 10" id="KW-0436">Ligase</keyword>
<evidence type="ECO:0000256" key="3">
    <source>
        <dbReference type="ARBA" id="ARBA00022598"/>
    </source>
</evidence>
<evidence type="ECO:0000256" key="10">
    <source>
        <dbReference type="RuleBase" id="RU363038"/>
    </source>
</evidence>
<evidence type="ECO:0000313" key="13">
    <source>
        <dbReference type="EMBL" id="KAJ7214087.1"/>
    </source>
</evidence>
<dbReference type="SUPFAM" id="SSF47323">
    <property type="entry name" value="Anticodon-binding domain of a subclass of class I aminoacyl-tRNA synthetases"/>
    <property type="match status" value="1"/>
</dbReference>
<dbReference type="GO" id="GO:0032543">
    <property type="term" value="P:mitochondrial translation"/>
    <property type="evidence" value="ECO:0007669"/>
    <property type="project" value="TreeGrafter"/>
</dbReference>
<evidence type="ECO:0000256" key="8">
    <source>
        <dbReference type="ARBA" id="ARBA00033033"/>
    </source>
</evidence>
<evidence type="ECO:0000256" key="4">
    <source>
        <dbReference type="ARBA" id="ARBA00022741"/>
    </source>
</evidence>
<dbReference type="EMBL" id="JARJCW010000020">
    <property type="protein sequence ID" value="KAJ7214087.1"/>
    <property type="molecule type" value="Genomic_DNA"/>
</dbReference>
<reference evidence="13" key="1">
    <citation type="submission" date="2023-03" db="EMBL/GenBank/DDBJ databases">
        <title>Massive genome expansion in bonnet fungi (Mycena s.s.) driven by repeated elements and novel gene families across ecological guilds.</title>
        <authorList>
            <consortium name="Lawrence Berkeley National Laboratory"/>
            <person name="Harder C.B."/>
            <person name="Miyauchi S."/>
            <person name="Viragh M."/>
            <person name="Kuo A."/>
            <person name="Thoen E."/>
            <person name="Andreopoulos B."/>
            <person name="Lu D."/>
            <person name="Skrede I."/>
            <person name="Drula E."/>
            <person name="Henrissat B."/>
            <person name="Morin E."/>
            <person name="Kohler A."/>
            <person name="Barry K."/>
            <person name="LaButti K."/>
            <person name="Morin E."/>
            <person name="Salamov A."/>
            <person name="Lipzen A."/>
            <person name="Mereny Z."/>
            <person name="Hegedus B."/>
            <person name="Baldrian P."/>
            <person name="Stursova M."/>
            <person name="Weitz H."/>
            <person name="Taylor A."/>
            <person name="Grigoriev I.V."/>
            <person name="Nagy L.G."/>
            <person name="Martin F."/>
            <person name="Kauserud H."/>
        </authorList>
    </citation>
    <scope>NUCLEOTIDE SEQUENCE</scope>
    <source>
        <strain evidence="13">9144</strain>
    </source>
</reference>
<dbReference type="Proteomes" id="UP001219525">
    <property type="component" value="Unassembled WGS sequence"/>
</dbReference>
<dbReference type="InterPro" id="IPR001278">
    <property type="entry name" value="Arg-tRNA-ligase"/>
</dbReference>
<comment type="catalytic activity">
    <reaction evidence="9">
        <text>tRNA(Arg) + L-arginine + ATP = L-arginyl-tRNA(Arg) + AMP + diphosphate</text>
        <dbReference type="Rhea" id="RHEA:20301"/>
        <dbReference type="Rhea" id="RHEA-COMP:9658"/>
        <dbReference type="Rhea" id="RHEA-COMP:9673"/>
        <dbReference type="ChEBI" id="CHEBI:30616"/>
        <dbReference type="ChEBI" id="CHEBI:32682"/>
        <dbReference type="ChEBI" id="CHEBI:33019"/>
        <dbReference type="ChEBI" id="CHEBI:78442"/>
        <dbReference type="ChEBI" id="CHEBI:78513"/>
        <dbReference type="ChEBI" id="CHEBI:456215"/>
        <dbReference type="EC" id="6.1.1.19"/>
    </reaction>
</comment>
<dbReference type="InterPro" id="IPR008909">
    <property type="entry name" value="DALR_anticod-bd"/>
</dbReference>
<keyword evidence="14" id="KW-1185">Reference proteome</keyword>
<dbReference type="PRINTS" id="PR01038">
    <property type="entry name" value="TRNASYNTHARG"/>
</dbReference>